<evidence type="ECO:0000313" key="2">
    <source>
        <dbReference type="Proteomes" id="UP000499080"/>
    </source>
</evidence>
<reference evidence="1 2" key="1">
    <citation type="journal article" date="2019" name="Sci. Rep.">
        <title>Orb-weaving spider Araneus ventricosus genome elucidates the spidroin gene catalogue.</title>
        <authorList>
            <person name="Kono N."/>
            <person name="Nakamura H."/>
            <person name="Ohtoshi R."/>
            <person name="Moran D.A.P."/>
            <person name="Shinohara A."/>
            <person name="Yoshida Y."/>
            <person name="Fujiwara M."/>
            <person name="Mori M."/>
            <person name="Tomita M."/>
            <person name="Arakawa K."/>
        </authorList>
    </citation>
    <scope>NUCLEOTIDE SEQUENCE [LARGE SCALE GENOMIC DNA]</scope>
</reference>
<comment type="caution">
    <text evidence="1">The sequence shown here is derived from an EMBL/GenBank/DDBJ whole genome shotgun (WGS) entry which is preliminary data.</text>
</comment>
<sequence length="116" mass="12779">MKITNSFFSPLGVLSVCDFPHPVFPAGRLLHAALRGSHRLHGVRRHERCALSGAEAGHHGMGFYMYLLLLLLACSDSNDKRRFKIYAENALEYMATNRLQSGGCGNGLPLICCLCD</sequence>
<organism evidence="1 2">
    <name type="scientific">Araneus ventricosus</name>
    <name type="common">Orbweaver spider</name>
    <name type="synonym">Epeira ventricosa</name>
    <dbReference type="NCBI Taxonomy" id="182803"/>
    <lineage>
        <taxon>Eukaryota</taxon>
        <taxon>Metazoa</taxon>
        <taxon>Ecdysozoa</taxon>
        <taxon>Arthropoda</taxon>
        <taxon>Chelicerata</taxon>
        <taxon>Arachnida</taxon>
        <taxon>Araneae</taxon>
        <taxon>Araneomorphae</taxon>
        <taxon>Entelegynae</taxon>
        <taxon>Araneoidea</taxon>
        <taxon>Araneidae</taxon>
        <taxon>Araneus</taxon>
    </lineage>
</organism>
<keyword evidence="2" id="KW-1185">Reference proteome</keyword>
<gene>
    <name evidence="1" type="ORF">AVEN_127447_1</name>
</gene>
<accession>A0A4Y2LG22</accession>
<protein>
    <submittedName>
        <fullName evidence="1">Uncharacterized protein</fullName>
    </submittedName>
</protein>
<evidence type="ECO:0000313" key="1">
    <source>
        <dbReference type="EMBL" id="GBN13494.1"/>
    </source>
</evidence>
<dbReference type="Proteomes" id="UP000499080">
    <property type="component" value="Unassembled WGS sequence"/>
</dbReference>
<proteinExistence type="predicted"/>
<name>A0A4Y2LG22_ARAVE</name>
<dbReference type="EMBL" id="BGPR01005793">
    <property type="protein sequence ID" value="GBN13494.1"/>
    <property type="molecule type" value="Genomic_DNA"/>
</dbReference>
<dbReference type="AlphaFoldDB" id="A0A4Y2LG22"/>